<dbReference type="InterPro" id="IPR011010">
    <property type="entry name" value="DNA_brk_join_enz"/>
</dbReference>
<dbReference type="CDD" id="cd00796">
    <property type="entry name" value="INT_Rci_Hp1_C"/>
    <property type="match status" value="1"/>
</dbReference>
<feature type="domain" description="Tyr recombinase" evidence="3">
    <location>
        <begin position="167"/>
        <end position="316"/>
    </location>
</feature>
<dbReference type="EMBL" id="LGVG01000008">
    <property type="protein sequence ID" value="KNE28139.1"/>
    <property type="molecule type" value="Genomic_DNA"/>
</dbReference>
<dbReference type="Gene3D" id="1.10.443.10">
    <property type="entry name" value="Intergrase catalytic core"/>
    <property type="match status" value="2"/>
</dbReference>
<reference evidence="4 5" key="1">
    <citation type="submission" date="2015-07" db="EMBL/GenBank/DDBJ databases">
        <title>Draft genome of Achromobacter spanius.</title>
        <authorList>
            <person name="Wang X."/>
        </authorList>
    </citation>
    <scope>NUCLEOTIDE SEQUENCE [LARGE SCALE GENOMIC DNA]</scope>
    <source>
        <strain evidence="4 5">CGMCC9173</strain>
    </source>
</reference>
<organism evidence="4 5">
    <name type="scientific">Achromobacter spanius</name>
    <dbReference type="NCBI Taxonomy" id="217203"/>
    <lineage>
        <taxon>Bacteria</taxon>
        <taxon>Pseudomonadati</taxon>
        <taxon>Pseudomonadota</taxon>
        <taxon>Betaproteobacteria</taxon>
        <taxon>Burkholderiales</taxon>
        <taxon>Alcaligenaceae</taxon>
        <taxon>Achromobacter</taxon>
    </lineage>
</organism>
<dbReference type="GO" id="GO:0015074">
    <property type="term" value="P:DNA integration"/>
    <property type="evidence" value="ECO:0007669"/>
    <property type="project" value="UniProtKB-KW"/>
</dbReference>
<dbReference type="PANTHER" id="PTHR30349:SF64">
    <property type="entry name" value="PROPHAGE INTEGRASE INTD-RELATED"/>
    <property type="match status" value="1"/>
</dbReference>
<evidence type="ECO:0000259" key="3">
    <source>
        <dbReference type="PROSITE" id="PS51898"/>
    </source>
</evidence>
<dbReference type="InterPro" id="IPR013762">
    <property type="entry name" value="Integrase-like_cat_sf"/>
</dbReference>
<accession>A0AAW3I5X2</accession>
<dbReference type="AlphaFoldDB" id="A0AAW3I5X2"/>
<gene>
    <name evidence="4" type="ORF">AFM18_08175</name>
</gene>
<keyword evidence="1" id="KW-0229">DNA integration</keyword>
<keyword evidence="2" id="KW-0233">DNA recombination</keyword>
<dbReference type="SUPFAM" id="SSF56349">
    <property type="entry name" value="DNA breaking-rejoining enzymes"/>
    <property type="match status" value="1"/>
</dbReference>
<dbReference type="InterPro" id="IPR002104">
    <property type="entry name" value="Integrase_catalytic"/>
</dbReference>
<comment type="caution">
    <text evidence="4">The sequence shown here is derived from an EMBL/GenBank/DDBJ whole genome shotgun (WGS) entry which is preliminary data.</text>
</comment>
<dbReference type="PANTHER" id="PTHR30349">
    <property type="entry name" value="PHAGE INTEGRASE-RELATED"/>
    <property type="match status" value="1"/>
</dbReference>
<evidence type="ECO:0000313" key="4">
    <source>
        <dbReference type="EMBL" id="KNE28139.1"/>
    </source>
</evidence>
<evidence type="ECO:0000313" key="5">
    <source>
        <dbReference type="Proteomes" id="UP000037511"/>
    </source>
</evidence>
<evidence type="ECO:0000256" key="1">
    <source>
        <dbReference type="ARBA" id="ARBA00022908"/>
    </source>
</evidence>
<name>A0AAW3I5X2_9BURK</name>
<dbReference type="PROSITE" id="PS51898">
    <property type="entry name" value="TYR_RECOMBINASE"/>
    <property type="match status" value="1"/>
</dbReference>
<evidence type="ECO:0000256" key="2">
    <source>
        <dbReference type="ARBA" id="ARBA00023172"/>
    </source>
</evidence>
<dbReference type="InterPro" id="IPR050090">
    <property type="entry name" value="Tyrosine_recombinase_XerCD"/>
</dbReference>
<proteinExistence type="predicted"/>
<dbReference type="Pfam" id="PF00589">
    <property type="entry name" value="Phage_integrase"/>
    <property type="match status" value="1"/>
</dbReference>
<dbReference type="GO" id="GO:0003677">
    <property type="term" value="F:DNA binding"/>
    <property type="evidence" value="ECO:0007669"/>
    <property type="project" value="InterPro"/>
</dbReference>
<dbReference type="GO" id="GO:0006310">
    <property type="term" value="P:DNA recombination"/>
    <property type="evidence" value="ECO:0007669"/>
    <property type="project" value="UniProtKB-KW"/>
</dbReference>
<sequence length="331" mass="37478">MPIYRDKARGCLMFEFDRLIEGQRVRARKALPKSWSKAQADAYDRQESARLYALATGVERPQFLIEDAVAIYIKERIPDLKSGEIITRELAQMMWAYQGKPMGALHEVCREYADKALHELTGEPLAPATKRNRIRYLTSACRWGWKRHGMHDRDPAERVIAPEVRNERRHYVNRAEMLAIARACKCKKSRAAIRIAFYSGMRLSEILEAVRQDGMFLLEDTKNGEPRHVPMHPKIRVAAKVGPRNKWNVSKEFKAAAVAVGMGHLRFHDLRHSAASAMINAKVNLYTVGAVLGHKSAASTQRYAHLATESIKLALGEIGKKSPTQKKARVA</sequence>
<protein>
    <submittedName>
        <fullName evidence="4">Integrase</fullName>
    </submittedName>
</protein>
<dbReference type="Proteomes" id="UP000037511">
    <property type="component" value="Unassembled WGS sequence"/>
</dbReference>